<sequence length="505" mass="54602">MHKNNSCAAQSRRLALSLGLPVLAGTTFVAQAQEAPPAPPTQFVTTPATAPTPTPTPGQVRPGTKLAQEATTPSGVITTESTLAPKPPAPRSSQAQSKGLVADSHLNLEFRNYTDYFHSVGSNHRHAWVLGLQANFESGFTQGPIGFGADASLFGAFKLDGGVGARNMVHVGKDGGGSNQLAWGYPGRYDVKARVSETVLKYGLQDVYNPFLEPHDNRALPPTFLGASVLSREVEHLALQAGTFTKVNARGHTNLTDMTTSYGGVSFKRLSYVGGTWDYSPDGSLSLYADQADDVWRQYYGSIQHSIGRVDSVRLTGFGNLYSTHDTGSSLQGPIDNNAYSLSLQAQHGPHALLVGYQKIFGDQFFDYVNETAGVYLVNSMDVDYNAPHEQSLQLRYTFDGKYAGLPGFSAMVWGQQGWGSDGSAFANRFGPNGPAFSSIYFKNGQPVHGRHHEFGFIPSYVVQSGRFKNAKVTVIAEWHVGSAYTSDSGNQEYRVFVTVPFSVF</sequence>
<organism evidence="6 7">
    <name type="scientific">Trinickia fusca</name>
    <dbReference type="NCBI Taxonomy" id="2419777"/>
    <lineage>
        <taxon>Bacteria</taxon>
        <taxon>Pseudomonadati</taxon>
        <taxon>Pseudomonadota</taxon>
        <taxon>Betaproteobacteria</taxon>
        <taxon>Burkholderiales</taxon>
        <taxon>Burkholderiaceae</taxon>
        <taxon>Trinickia</taxon>
    </lineage>
</organism>
<dbReference type="InterPro" id="IPR023614">
    <property type="entry name" value="Porin_dom_sf"/>
</dbReference>
<dbReference type="GO" id="GO:0015288">
    <property type="term" value="F:porin activity"/>
    <property type="evidence" value="ECO:0007669"/>
    <property type="project" value="TreeGrafter"/>
</dbReference>
<keyword evidence="2" id="KW-0813">Transport</keyword>
<reference evidence="6 7" key="1">
    <citation type="submission" date="2018-10" db="EMBL/GenBank/DDBJ databases">
        <title>Paraburkholderia sp. 7MK8-2, isolated from soil.</title>
        <authorList>
            <person name="Gao Z.-H."/>
            <person name="Qiu L.-H."/>
        </authorList>
    </citation>
    <scope>NUCLEOTIDE SEQUENCE [LARGE SCALE GENOMIC DNA]</scope>
    <source>
        <strain evidence="6 7">7MK8-2</strain>
    </source>
</reference>
<accession>A0A494XE23</accession>
<evidence type="ECO:0000256" key="2">
    <source>
        <dbReference type="ARBA" id="ARBA00022448"/>
    </source>
</evidence>
<name>A0A494XE23_9BURK</name>
<proteinExistence type="inferred from homology"/>
<dbReference type="InterPro" id="IPR005318">
    <property type="entry name" value="OM_porin_bac"/>
</dbReference>
<keyword evidence="7" id="KW-1185">Reference proteome</keyword>
<gene>
    <name evidence="6" type="ORF">D7S89_17345</name>
</gene>
<feature type="signal peptide" evidence="5">
    <location>
        <begin position="1"/>
        <end position="32"/>
    </location>
</feature>
<protein>
    <submittedName>
        <fullName evidence="6">Outer membrane porin, OprD family</fullName>
    </submittedName>
</protein>
<feature type="compositionally biased region" description="Polar residues" evidence="4">
    <location>
        <begin position="69"/>
        <end position="82"/>
    </location>
</feature>
<dbReference type="OrthoDB" id="6759120at2"/>
<evidence type="ECO:0000313" key="7">
    <source>
        <dbReference type="Proteomes" id="UP000280434"/>
    </source>
</evidence>
<dbReference type="PANTHER" id="PTHR34596:SF2">
    <property type="entry name" value="CHITOPORIN"/>
    <property type="match status" value="1"/>
</dbReference>
<dbReference type="Gene3D" id="2.40.160.10">
    <property type="entry name" value="Porin"/>
    <property type="match status" value="1"/>
</dbReference>
<dbReference type="EMBL" id="RBZV01000007">
    <property type="protein sequence ID" value="RKP46399.1"/>
    <property type="molecule type" value="Genomic_DNA"/>
</dbReference>
<evidence type="ECO:0000256" key="5">
    <source>
        <dbReference type="SAM" id="SignalP"/>
    </source>
</evidence>
<dbReference type="PANTHER" id="PTHR34596">
    <property type="entry name" value="CHITOPORIN"/>
    <property type="match status" value="1"/>
</dbReference>
<evidence type="ECO:0000313" key="6">
    <source>
        <dbReference type="EMBL" id="RKP46399.1"/>
    </source>
</evidence>
<feature type="chain" id="PRO_5019798684" evidence="5">
    <location>
        <begin position="33"/>
        <end position="505"/>
    </location>
</feature>
<evidence type="ECO:0000256" key="4">
    <source>
        <dbReference type="SAM" id="MobiDB-lite"/>
    </source>
</evidence>
<dbReference type="GO" id="GO:0016020">
    <property type="term" value="C:membrane"/>
    <property type="evidence" value="ECO:0007669"/>
    <property type="project" value="InterPro"/>
</dbReference>
<evidence type="ECO:0000256" key="3">
    <source>
        <dbReference type="ARBA" id="ARBA00022729"/>
    </source>
</evidence>
<feature type="compositionally biased region" description="Low complexity" evidence="4">
    <location>
        <begin position="33"/>
        <end position="49"/>
    </location>
</feature>
<comment type="similarity">
    <text evidence="1">Belongs to the outer membrane porin (Opr) (TC 1.B.25) family.</text>
</comment>
<dbReference type="AlphaFoldDB" id="A0A494XE23"/>
<dbReference type="Pfam" id="PF03573">
    <property type="entry name" value="OprD"/>
    <property type="match status" value="1"/>
</dbReference>
<dbReference type="Proteomes" id="UP000280434">
    <property type="component" value="Unassembled WGS sequence"/>
</dbReference>
<dbReference type="RefSeq" id="WP_121279196.1">
    <property type="nucleotide sequence ID" value="NZ_RBZV01000007.1"/>
</dbReference>
<comment type="caution">
    <text evidence="6">The sequence shown here is derived from an EMBL/GenBank/DDBJ whole genome shotgun (WGS) entry which is preliminary data.</text>
</comment>
<keyword evidence="3 5" id="KW-0732">Signal</keyword>
<feature type="region of interest" description="Disordered" evidence="4">
    <location>
        <begin position="33"/>
        <end position="98"/>
    </location>
</feature>
<evidence type="ECO:0000256" key="1">
    <source>
        <dbReference type="ARBA" id="ARBA00009075"/>
    </source>
</evidence>